<dbReference type="Gene3D" id="3.30.420.40">
    <property type="match status" value="2"/>
</dbReference>
<dbReference type="FunFam" id="3.90.640.10:FF:000134">
    <property type="entry name" value="Heat shock cognate 71 kDa protein"/>
    <property type="match status" value="1"/>
</dbReference>
<dbReference type="InterPro" id="IPR034884">
    <property type="entry name" value="Cytochrome_c_oxidase_VIc/VIIs"/>
</dbReference>
<dbReference type="GO" id="GO:0006123">
    <property type="term" value="P:mitochondrial electron transport, cytochrome c to oxygen"/>
    <property type="evidence" value="ECO:0007669"/>
    <property type="project" value="UniProtKB-UniRule"/>
</dbReference>
<dbReference type="SUPFAM" id="SSF53067">
    <property type="entry name" value="Actin-like ATPase domain"/>
    <property type="match status" value="2"/>
</dbReference>
<comment type="function">
    <text evidence="11">Component of the cytochrome c oxidase, the last enzyme in the mitochondrial electron transport chain which drives oxidative phosphorylation. The respiratory chain contains 3 multisubunit complexes succinate dehydrogenase (complex II, CII), ubiquinol-cytochrome c oxidoreductase (cytochrome b-c1 complex, complex III, CIII) and cytochrome c oxidase (complex IV, CIV), that cooperate to transfer electrons derived from NADH and succinate to molecular oxygen, creating an electrochemical gradient over the inner membrane that drives transmembrane transport and the ATP synthase. Cytochrome c oxidase is the component of the respiratory chain that catalyzes the reduction of oxygen to water. Electrons originating from reduced cytochrome c in the intermembrane space (IMS) are transferred via the dinuclear copper A center (CU(A)) of subunit 2 and heme A of subunit 1 to the active site in subunit 1, a binuclear center (BNC) formed by heme A3 and copper B (CU(B)). The BNC reduces molecular oxygen to 2 water molecules using 4 electrons from cytochrome c in the IMS and 4 protons from the mitochondrial matrix.</text>
</comment>
<evidence type="ECO:0000256" key="4">
    <source>
        <dbReference type="ARBA" id="ARBA00022792"/>
    </source>
</evidence>
<keyword evidence="3 10" id="KW-0547">Nucleotide-binding</keyword>
<comment type="similarity">
    <text evidence="11">Belongs to the cytochrome c oxidase subunit 6c family.</text>
</comment>
<comment type="caution">
    <text evidence="13">The sequence shown here is derived from an EMBL/GenBank/DDBJ whole genome shotgun (WGS) entry which is preliminary data.</text>
</comment>
<evidence type="ECO:0000256" key="7">
    <source>
        <dbReference type="ARBA" id="ARBA00023016"/>
    </source>
</evidence>
<keyword evidence="4 11" id="KW-0999">Mitochondrion inner membrane</keyword>
<proteinExistence type="inferred from homology"/>
<evidence type="ECO:0000256" key="3">
    <source>
        <dbReference type="ARBA" id="ARBA00022741"/>
    </source>
</evidence>
<dbReference type="GO" id="GO:0045277">
    <property type="term" value="C:respiratory chain complex IV"/>
    <property type="evidence" value="ECO:0007669"/>
    <property type="project" value="UniProtKB-UniRule"/>
</dbReference>
<dbReference type="Gene3D" id="4.10.93.10">
    <property type="entry name" value="Mitochondrial cytochrome c oxidase subunit VIc/VIIs"/>
    <property type="match status" value="1"/>
</dbReference>
<dbReference type="EMBL" id="JAINUF010000005">
    <property type="protein sequence ID" value="KAJ8358569.1"/>
    <property type="molecule type" value="Genomic_DNA"/>
</dbReference>
<dbReference type="PROSITE" id="PS01036">
    <property type="entry name" value="HSP70_3"/>
    <property type="match status" value="1"/>
</dbReference>
<keyword evidence="8 11" id="KW-0496">Mitochondrion</keyword>
<evidence type="ECO:0000313" key="14">
    <source>
        <dbReference type="Proteomes" id="UP001152622"/>
    </source>
</evidence>
<dbReference type="CDD" id="cd22901">
    <property type="entry name" value="CcO_VIc"/>
    <property type="match status" value="1"/>
</dbReference>
<keyword evidence="2" id="KW-0812">Transmembrane</keyword>
<dbReference type="InterPro" id="IPR013126">
    <property type="entry name" value="Hsp_70_fam"/>
</dbReference>
<dbReference type="GO" id="GO:0005524">
    <property type="term" value="F:ATP binding"/>
    <property type="evidence" value="ECO:0007669"/>
    <property type="project" value="UniProtKB-KW"/>
</dbReference>
<evidence type="ECO:0000256" key="8">
    <source>
        <dbReference type="ARBA" id="ARBA00023128"/>
    </source>
</evidence>
<comment type="pathway">
    <text evidence="11">Energy metabolism; oxidative phosphorylation.</text>
</comment>
<evidence type="ECO:0000256" key="11">
    <source>
        <dbReference type="RuleBase" id="RU368096"/>
    </source>
</evidence>
<dbReference type="GO" id="GO:0140662">
    <property type="term" value="F:ATP-dependent protein folding chaperone"/>
    <property type="evidence" value="ECO:0007669"/>
    <property type="project" value="InterPro"/>
</dbReference>
<keyword evidence="14" id="KW-1185">Reference proteome</keyword>
<dbReference type="PRINTS" id="PR00301">
    <property type="entry name" value="HEATSHOCK70"/>
</dbReference>
<evidence type="ECO:0000256" key="2">
    <source>
        <dbReference type="ARBA" id="ARBA00022692"/>
    </source>
</evidence>
<dbReference type="FunFam" id="3.30.420.40:FF:000135">
    <property type="entry name" value="Heat shock cognate 71 kDa protein"/>
    <property type="match status" value="1"/>
</dbReference>
<dbReference type="Gene3D" id="1.20.1270.10">
    <property type="match status" value="1"/>
</dbReference>
<dbReference type="GO" id="GO:0005743">
    <property type="term" value="C:mitochondrial inner membrane"/>
    <property type="evidence" value="ECO:0007669"/>
    <property type="project" value="UniProtKB-SubCell"/>
</dbReference>
<dbReference type="OrthoDB" id="2401965at2759"/>
<feature type="compositionally biased region" description="Polar residues" evidence="12">
    <location>
        <begin position="714"/>
        <end position="724"/>
    </location>
</feature>
<comment type="subcellular location">
    <subcellularLocation>
        <location evidence="11">Mitochondrion inner membrane</location>
        <topology evidence="11">Single-pass membrane protein</topology>
    </subcellularLocation>
</comment>
<dbReference type="FunFam" id="2.60.34.10:FF:000002">
    <property type="entry name" value="Heat shock 70 kDa"/>
    <property type="match status" value="1"/>
</dbReference>
<dbReference type="PROSITE" id="PS00297">
    <property type="entry name" value="HSP70_1"/>
    <property type="match status" value="1"/>
</dbReference>
<evidence type="ECO:0000256" key="1">
    <source>
        <dbReference type="ARBA" id="ARBA00007381"/>
    </source>
</evidence>
<sequence>MSLPKPVMRGLLGKRLRFHLPIAFVASLIAAAAFKYGVTEPRKQAYADFYKHYDATKEFNAMREAGVFESCRPTVGVFKLTKSTSEENGQKARHQRIATFLLSSRTHIPIIKMSSAKGVSIGIDLGTTYSCVGVFQHGKVEIIANDQGNRTTPSYVAFTDTERLIGDAAKNQVAMNPSNTVFDAKRLIGRRFDDPVVQSDMKHWPFKVVSDGGKPKVEVEHKGESKAFNPEEISSMVLVKMKEIAEAYVGQKVSNAVITVPAYFNDSQRQATKDAGVIAGLNVLRIINEPTAAAIAYGLDKSKRGERNVKATAGDTHLGGEDFDNRLVNHFVEEFKRKYKKDISHNKRAVRRLRTACERAKRTLSSSSQASIEIDSLYEGVDFYTSLTRARFEEMNSDLFRGTLEPVEKALRDAKMDKSQIQDIVLVGGSTRIPKIQKLLQDYFNGRELNKSINPDEAVAHGAAVQAAILMGDNSENVQDLLLLDVAPLSLGIETAGGVMTALIKRNTTIPTKQTQTFTTFSDNQPGVLVQVYEGERAMTKDNNLLGKFELSGIPPAPRGVPQIEVTFDIDANGILNVSAAEKSTGKENKITITNDKGRLSKEDIERMLQEADEYKAEDNLQREKIAAKNSLESYAFNMKTSVQDDHIKGKISEDDQKKVIEKCSQVIAWLESNQLAEKEEYEDQLKELEKVCNPIITKLYQGGVPTGSCGDQARSSAGSSFQGPTIEEVD</sequence>
<dbReference type="FunFam" id="3.30.420.40:FF:000026">
    <property type="entry name" value="Heat shock protein 70"/>
    <property type="match status" value="1"/>
</dbReference>
<dbReference type="InterPro" id="IPR029048">
    <property type="entry name" value="HSP70_C_sf"/>
</dbReference>
<dbReference type="SUPFAM" id="SSF81415">
    <property type="entry name" value="Mitochondrial cytochrome c oxidase subunit VIc"/>
    <property type="match status" value="1"/>
</dbReference>
<evidence type="ECO:0000313" key="13">
    <source>
        <dbReference type="EMBL" id="KAJ8358569.1"/>
    </source>
</evidence>
<dbReference type="SUPFAM" id="SSF100920">
    <property type="entry name" value="Heat shock protein 70kD (HSP70), peptide-binding domain"/>
    <property type="match status" value="1"/>
</dbReference>
<protein>
    <recommendedName>
        <fullName evidence="11">Cytochrome c oxidase subunit 6C</fullName>
    </recommendedName>
    <alternativeName>
        <fullName evidence="11">Cytochrome c oxidase polypeptide VIc</fullName>
    </alternativeName>
</protein>
<reference evidence="13" key="1">
    <citation type="journal article" date="2023" name="Science">
        <title>Genome structures resolve the early diversification of teleost fishes.</title>
        <authorList>
            <person name="Parey E."/>
            <person name="Louis A."/>
            <person name="Montfort J."/>
            <person name="Bouchez O."/>
            <person name="Roques C."/>
            <person name="Iampietro C."/>
            <person name="Lluch J."/>
            <person name="Castinel A."/>
            <person name="Donnadieu C."/>
            <person name="Desvignes T."/>
            <person name="Floi Bucao C."/>
            <person name="Jouanno E."/>
            <person name="Wen M."/>
            <person name="Mejri S."/>
            <person name="Dirks R."/>
            <person name="Jansen H."/>
            <person name="Henkel C."/>
            <person name="Chen W.J."/>
            <person name="Zahm M."/>
            <person name="Cabau C."/>
            <person name="Klopp C."/>
            <person name="Thompson A.W."/>
            <person name="Robinson-Rechavi M."/>
            <person name="Braasch I."/>
            <person name="Lecointre G."/>
            <person name="Bobe J."/>
            <person name="Postlethwait J.H."/>
            <person name="Berthelot C."/>
            <person name="Roest Crollius H."/>
            <person name="Guiguen Y."/>
        </authorList>
    </citation>
    <scope>NUCLEOTIDE SEQUENCE</scope>
    <source>
        <strain evidence="13">WJC10195</strain>
    </source>
</reference>
<dbReference type="CDD" id="cd10233">
    <property type="entry name" value="ASKHA_NBD_HSP70_HSPA1"/>
    <property type="match status" value="1"/>
</dbReference>
<dbReference type="NCBIfam" id="NF001413">
    <property type="entry name" value="PRK00290.1"/>
    <property type="match status" value="1"/>
</dbReference>
<dbReference type="PANTHER" id="PTHR19375">
    <property type="entry name" value="HEAT SHOCK PROTEIN 70KDA"/>
    <property type="match status" value="1"/>
</dbReference>
<dbReference type="Pfam" id="PF02937">
    <property type="entry name" value="COX6C"/>
    <property type="match status" value="1"/>
</dbReference>
<keyword evidence="7" id="KW-0346">Stress response</keyword>
<dbReference type="InterPro" id="IPR037169">
    <property type="entry name" value="Cytochrome_c_oxidase_VIc_sf"/>
</dbReference>
<accession>A0A9Q1FGY3</accession>
<dbReference type="Pfam" id="PF00012">
    <property type="entry name" value="HSP70"/>
    <property type="match status" value="1"/>
</dbReference>
<dbReference type="AlphaFoldDB" id="A0A9Q1FGY3"/>
<evidence type="ECO:0000256" key="12">
    <source>
        <dbReference type="SAM" id="MobiDB-lite"/>
    </source>
</evidence>
<keyword evidence="9" id="KW-0472">Membrane</keyword>
<keyword evidence="6" id="KW-1133">Transmembrane helix</keyword>
<dbReference type="FunFam" id="1.20.1270.10:FF:000003">
    <property type="entry name" value="heat shock cognate 71 kDa protein-like"/>
    <property type="match status" value="1"/>
</dbReference>
<comment type="subunit">
    <text evidence="11">Component of the cytochrome c oxidase (complex IV, CIV), a multisubunit enzyme composed of 14 subunits. The complex is composed of a catalytic core of 3 subunits MT-CO1, MT-CO2 and MT-CO3, encoded in the mitochondrial DNA, and 11 supernumerary subunits COX4I, COX5A, COX5B, COX6A, COX6B, COX6C, COX7A, COX7B, COX7C, COX8 and NDUFA4, which are encoded in the nuclear genome. The complex exists as a monomer or a dimer and forms supercomplexes (SCs) in the inner mitochondrial membrane with NADH-ubiquinone oxidoreductase (complex I, CI) and ubiquinol-cytochrome c oxidoreductase (cytochrome b-c1 complex, complex III, CIII), resulting in different assemblies (supercomplex SCI(1)III(2)IV(1) and megacomplex MCI(2)III(2)IV(2)).</text>
</comment>
<dbReference type="Proteomes" id="UP001152622">
    <property type="component" value="Chromosome 5"/>
</dbReference>
<dbReference type="Gene3D" id="3.90.640.10">
    <property type="entry name" value="Actin, Chain A, domain 4"/>
    <property type="match status" value="1"/>
</dbReference>
<evidence type="ECO:0000256" key="9">
    <source>
        <dbReference type="ARBA" id="ARBA00023136"/>
    </source>
</evidence>
<evidence type="ECO:0000256" key="10">
    <source>
        <dbReference type="RuleBase" id="RU003322"/>
    </source>
</evidence>
<dbReference type="InterPro" id="IPR043129">
    <property type="entry name" value="ATPase_NBD"/>
</dbReference>
<keyword evidence="5 10" id="KW-0067">ATP-binding</keyword>
<dbReference type="InterPro" id="IPR029047">
    <property type="entry name" value="HSP70_peptide-bd_sf"/>
</dbReference>
<dbReference type="Gene3D" id="2.60.34.10">
    <property type="entry name" value="Substrate Binding Domain Of DNAk, Chain A, domain 1"/>
    <property type="match status" value="1"/>
</dbReference>
<evidence type="ECO:0000256" key="5">
    <source>
        <dbReference type="ARBA" id="ARBA00022840"/>
    </source>
</evidence>
<comment type="similarity">
    <text evidence="1 10">Belongs to the heat shock protein 70 family.</text>
</comment>
<name>A0A9Q1FGY3_SYNKA</name>
<feature type="region of interest" description="Disordered" evidence="12">
    <location>
        <begin position="710"/>
        <end position="731"/>
    </location>
</feature>
<gene>
    <name evidence="13" type="ORF">SKAU_G00150940</name>
</gene>
<dbReference type="SUPFAM" id="SSF100934">
    <property type="entry name" value="Heat shock protein 70kD (HSP70), C-terminal subdomain"/>
    <property type="match status" value="1"/>
</dbReference>
<evidence type="ECO:0000256" key="6">
    <source>
        <dbReference type="ARBA" id="ARBA00022989"/>
    </source>
</evidence>
<dbReference type="InterPro" id="IPR018181">
    <property type="entry name" value="Heat_shock_70_CS"/>
</dbReference>
<organism evidence="13 14">
    <name type="scientific">Synaphobranchus kaupii</name>
    <name type="common">Kaup's arrowtooth eel</name>
    <dbReference type="NCBI Taxonomy" id="118154"/>
    <lineage>
        <taxon>Eukaryota</taxon>
        <taxon>Metazoa</taxon>
        <taxon>Chordata</taxon>
        <taxon>Craniata</taxon>
        <taxon>Vertebrata</taxon>
        <taxon>Euteleostomi</taxon>
        <taxon>Actinopterygii</taxon>
        <taxon>Neopterygii</taxon>
        <taxon>Teleostei</taxon>
        <taxon>Anguilliformes</taxon>
        <taxon>Synaphobranchidae</taxon>
        <taxon>Synaphobranchus</taxon>
    </lineage>
</organism>